<dbReference type="InterPro" id="IPR003382">
    <property type="entry name" value="Flavoprotein"/>
</dbReference>
<dbReference type="OrthoDB" id="9802554at2"/>
<feature type="binding site" evidence="3">
    <location>
        <position position="332"/>
    </location>
    <ligand>
        <name>CTP</name>
        <dbReference type="ChEBI" id="CHEBI:37563"/>
    </ligand>
</feature>
<protein>
    <recommendedName>
        <fullName evidence="3">Coenzyme A biosynthesis bifunctional protein CoaBC</fullName>
    </recommendedName>
    <alternativeName>
        <fullName evidence="3">DNA/pantothenate metabolism flavoprotein</fullName>
    </alternativeName>
    <alternativeName>
        <fullName evidence="3">Phosphopantothenoylcysteine synthetase/decarboxylase</fullName>
        <shortName evidence="3">PPCS-PPCDC</shortName>
    </alternativeName>
    <domain>
        <recommendedName>
            <fullName evidence="3">Phosphopantothenoylcysteine decarboxylase</fullName>
            <shortName evidence="3">PPC decarboxylase</shortName>
            <shortName evidence="3">PPC-DC</shortName>
            <ecNumber evidence="3">4.1.1.36</ecNumber>
        </recommendedName>
        <alternativeName>
            <fullName evidence="3">CoaC</fullName>
        </alternativeName>
    </domain>
    <domain>
        <recommendedName>
            <fullName evidence="3">Phosphopantothenate--cysteine ligase</fullName>
            <ecNumber evidence="3">6.3.2.5</ecNumber>
        </recommendedName>
        <alternativeName>
            <fullName evidence="3">CoaB</fullName>
        </alternativeName>
        <alternativeName>
            <fullName evidence="3">Phosphopantothenoylcysteine synthetase</fullName>
            <shortName evidence="3">PPC synthetase</shortName>
            <shortName evidence="3">PPC-S</shortName>
        </alternativeName>
    </domain>
</protein>
<dbReference type="Proteomes" id="UP000242712">
    <property type="component" value="Unassembled WGS sequence"/>
</dbReference>
<feature type="binding site" evidence="3">
    <location>
        <position position="298"/>
    </location>
    <ligand>
        <name>CTP</name>
        <dbReference type="ChEBI" id="CHEBI:37563"/>
    </ligand>
</feature>
<organism evidence="7 8">
    <name type="scientific">Staphylococcus argensis</name>
    <dbReference type="NCBI Taxonomy" id="1607738"/>
    <lineage>
        <taxon>Bacteria</taxon>
        <taxon>Bacillati</taxon>
        <taxon>Bacillota</taxon>
        <taxon>Bacilli</taxon>
        <taxon>Bacillales</taxon>
        <taxon>Staphylococcaceae</taxon>
        <taxon>Staphylococcus</taxon>
    </lineage>
</organism>
<feature type="binding site" evidence="3">
    <location>
        <begin position="314"/>
        <end position="317"/>
    </location>
    <ligand>
        <name>CTP</name>
        <dbReference type="ChEBI" id="CHEBI:37563"/>
    </ligand>
</feature>
<dbReference type="GO" id="GO:0004633">
    <property type="term" value="F:phosphopantothenoylcysteine decarboxylase activity"/>
    <property type="evidence" value="ECO:0007669"/>
    <property type="project" value="UniProtKB-UniRule"/>
</dbReference>
<dbReference type="InterPro" id="IPR035929">
    <property type="entry name" value="CoaB-like_sf"/>
</dbReference>
<keyword evidence="3 4" id="KW-0436">Ligase</keyword>
<comment type="caution">
    <text evidence="3">Lacks conserved residue(s) required for the propagation of feature annotation.</text>
</comment>
<dbReference type="GO" id="GO:0015941">
    <property type="term" value="P:pantothenate catabolic process"/>
    <property type="evidence" value="ECO:0007669"/>
    <property type="project" value="InterPro"/>
</dbReference>
<feature type="binding site" evidence="3">
    <location>
        <position position="288"/>
    </location>
    <ligand>
        <name>CTP</name>
        <dbReference type="ChEBI" id="CHEBI:37563"/>
    </ligand>
</feature>
<keyword evidence="3 4" id="KW-0288">FMN</keyword>
<accession>A0A2K4FEJ2</accession>
<dbReference type="EMBL" id="PPPX01000001">
    <property type="protein sequence ID" value="POA09784.1"/>
    <property type="molecule type" value="Genomic_DNA"/>
</dbReference>
<dbReference type="Gene3D" id="3.40.50.1950">
    <property type="entry name" value="Flavin prenyltransferase-like"/>
    <property type="match status" value="1"/>
</dbReference>
<comment type="function">
    <text evidence="4">Catalyzes two steps in the biosynthesis of coenzyme A. In the first step cysteine is conjugated to 4'-phosphopantothenate to form 4-phosphopantothenoylcysteine, in the latter compound is decarboxylated to form 4'-phosphopantotheine.</text>
</comment>
<keyword evidence="1 3" id="KW-0210">Decarboxylase</keyword>
<dbReference type="GeneID" id="98297364"/>
<feature type="binding site" evidence="3">
    <location>
        <position position="350"/>
    </location>
    <ligand>
        <name>CTP</name>
        <dbReference type="ChEBI" id="CHEBI:37563"/>
    </ligand>
</feature>
<dbReference type="NCBIfam" id="TIGR00521">
    <property type="entry name" value="coaBC_dfp"/>
    <property type="match status" value="1"/>
</dbReference>
<dbReference type="AlphaFoldDB" id="A0A2K4FEJ2"/>
<dbReference type="Gene3D" id="3.40.50.10300">
    <property type="entry name" value="CoaB-like"/>
    <property type="match status" value="1"/>
</dbReference>
<evidence type="ECO:0000256" key="2">
    <source>
        <dbReference type="ARBA" id="ARBA00023239"/>
    </source>
</evidence>
<evidence type="ECO:0000256" key="1">
    <source>
        <dbReference type="ARBA" id="ARBA00022793"/>
    </source>
</evidence>
<dbReference type="GO" id="GO:0010181">
    <property type="term" value="F:FMN binding"/>
    <property type="evidence" value="ECO:0007669"/>
    <property type="project" value="UniProtKB-UniRule"/>
</dbReference>
<dbReference type="SUPFAM" id="SSF102645">
    <property type="entry name" value="CoaB-like"/>
    <property type="match status" value="1"/>
</dbReference>
<dbReference type="EC" id="6.3.2.5" evidence="3"/>
<dbReference type="Pfam" id="PF04127">
    <property type="entry name" value="DFP"/>
    <property type="match status" value="1"/>
</dbReference>
<comment type="similarity">
    <text evidence="3 4">In the N-terminal section; belongs to the HFCD (homo-oligomeric flavin containing Cys decarboxylase) superfamily.</text>
</comment>
<reference evidence="7 8" key="1">
    <citation type="submission" date="2017-08" db="EMBL/GenBank/DDBJ databases">
        <title>Draft genome sequences of 64 type strains of genus Staph aureus.</title>
        <authorList>
            <person name="Cole K."/>
            <person name="Golubchik T."/>
            <person name="Russell J."/>
            <person name="Foster D."/>
            <person name="Llewelyn M."/>
            <person name="Wilson D."/>
            <person name="Crook D."/>
            <person name="Paul J."/>
        </authorList>
    </citation>
    <scope>NUCLEOTIDE SEQUENCE [LARGE SCALE GENOMIC DNA]</scope>
    <source>
        <strain evidence="7 8">DSM 29875</strain>
    </source>
</reference>
<keyword evidence="3" id="KW-0460">Magnesium</keyword>
<keyword evidence="3 4" id="KW-0285">Flavoprotein</keyword>
<feature type="binding site" evidence="3">
    <location>
        <position position="346"/>
    </location>
    <ligand>
        <name>CTP</name>
        <dbReference type="ChEBI" id="CHEBI:37563"/>
    </ligand>
</feature>
<evidence type="ECO:0000256" key="3">
    <source>
        <dbReference type="HAMAP-Rule" id="MF_02225"/>
    </source>
</evidence>
<evidence type="ECO:0000313" key="8">
    <source>
        <dbReference type="Proteomes" id="UP000242712"/>
    </source>
</evidence>
<feature type="domain" description="Flavoprotein" evidence="5">
    <location>
        <begin position="2"/>
        <end position="173"/>
    </location>
</feature>
<feature type="region of interest" description="Phosphopantothenoylcysteine decarboxylase" evidence="3">
    <location>
        <begin position="1"/>
        <end position="199"/>
    </location>
</feature>
<dbReference type="Pfam" id="PF02441">
    <property type="entry name" value="Flavoprotein"/>
    <property type="match status" value="1"/>
</dbReference>
<comment type="caution">
    <text evidence="7">The sequence shown here is derived from an EMBL/GenBank/DDBJ whole genome shotgun (WGS) entry which is preliminary data.</text>
</comment>
<dbReference type="PANTHER" id="PTHR14359">
    <property type="entry name" value="HOMO-OLIGOMERIC FLAVIN CONTAINING CYS DECARBOXYLASE FAMILY"/>
    <property type="match status" value="1"/>
</dbReference>
<dbReference type="GO" id="GO:0015937">
    <property type="term" value="P:coenzyme A biosynthetic process"/>
    <property type="evidence" value="ECO:0007669"/>
    <property type="project" value="UniProtKB-UniRule"/>
</dbReference>
<evidence type="ECO:0000259" key="6">
    <source>
        <dbReference type="Pfam" id="PF04127"/>
    </source>
</evidence>
<comment type="pathway">
    <text evidence="3 4">Cofactor biosynthesis; coenzyme A biosynthesis; CoA from (R)-pantothenate: step 3/5.</text>
</comment>
<keyword evidence="3" id="KW-0479">Metal-binding</keyword>
<dbReference type="HAMAP" id="MF_02225">
    <property type="entry name" value="CoaBC"/>
    <property type="match status" value="1"/>
</dbReference>
<feature type="domain" description="DNA/pantothenate metabolism flavoprotein C-terminal" evidence="6">
    <location>
        <begin position="196"/>
        <end position="403"/>
    </location>
</feature>
<comment type="catalytic activity">
    <reaction evidence="3 4">
        <text>N-[(R)-4-phosphopantothenoyl]-L-cysteine + H(+) = (R)-4'-phosphopantetheine + CO2</text>
        <dbReference type="Rhea" id="RHEA:16793"/>
        <dbReference type="ChEBI" id="CHEBI:15378"/>
        <dbReference type="ChEBI" id="CHEBI:16526"/>
        <dbReference type="ChEBI" id="CHEBI:59458"/>
        <dbReference type="ChEBI" id="CHEBI:61723"/>
        <dbReference type="EC" id="4.1.1.36"/>
    </reaction>
</comment>
<dbReference type="EC" id="4.1.1.36" evidence="3"/>
<keyword evidence="3" id="KW-0511">Multifunctional enzyme</keyword>
<evidence type="ECO:0000259" key="5">
    <source>
        <dbReference type="Pfam" id="PF02441"/>
    </source>
</evidence>
<sequence length="407" mass="45008">MKNILLAVTGGIAAYKAIDLTSKLTQANYNVRVMLTDNAQEFVQPLAFQAISRNVVYTNTFKEENPEQIQHVALGDWADAIVIAPATANIIAKLSVGMADDMVTSTLLATETPKFIAPAMNVHMYENARTQHNISILKGDGYEFIEPGDGYLACGYVAKGRMEEPLQIVARLNEYFNSSSQGATSESTTPTSSTFKGQHALVTAGPTMEELDPVRYLSNRSSGKIGYALAETLRDRGAQVTLVSGPTSLPDPEGVEVIRIESAQEMFEAVKQRYENVDIVFKAAAVSDYTPTEMLPHKLKKQEGELSVTFKRTPDILKYLGEHKSHQYLVGFAAETRDIERYAQDKLERKNADVIIANNVGDRSIGFSSDNNDYTMYFKDQSSVALGKKPKVELAQLIVDELETRWK</sequence>
<evidence type="ECO:0000313" key="7">
    <source>
        <dbReference type="EMBL" id="POA09784.1"/>
    </source>
</evidence>
<dbReference type="InterPro" id="IPR007085">
    <property type="entry name" value="DNA/pantothenate-metab_flavo_C"/>
</dbReference>
<feature type="active site" description="Proton donor" evidence="3">
    <location>
        <position position="154"/>
    </location>
</feature>
<name>A0A2K4FEJ2_9STAP</name>
<dbReference type="UniPathway" id="UPA00241">
    <property type="reaction ID" value="UER00353"/>
</dbReference>
<dbReference type="PANTHER" id="PTHR14359:SF6">
    <property type="entry name" value="PHOSPHOPANTOTHENOYLCYSTEINE DECARBOXYLASE"/>
    <property type="match status" value="1"/>
</dbReference>
<evidence type="ECO:0000256" key="4">
    <source>
        <dbReference type="RuleBase" id="RU364078"/>
    </source>
</evidence>
<dbReference type="GO" id="GO:0004632">
    <property type="term" value="F:phosphopantothenate--cysteine ligase activity"/>
    <property type="evidence" value="ECO:0007669"/>
    <property type="project" value="UniProtKB-UniRule"/>
</dbReference>
<proteinExistence type="inferred from homology"/>
<gene>
    <name evidence="3 7" type="primary">coaBC</name>
    <name evidence="7" type="ORF">CD039_03295</name>
</gene>
<keyword evidence="8" id="KW-1185">Reference proteome</keyword>
<dbReference type="GO" id="GO:0046872">
    <property type="term" value="F:metal ion binding"/>
    <property type="evidence" value="ECO:0007669"/>
    <property type="project" value="UniProtKB-KW"/>
</dbReference>
<comment type="cofactor">
    <cofactor evidence="3">
        <name>FMN</name>
        <dbReference type="ChEBI" id="CHEBI:58210"/>
    </cofactor>
    <text evidence="3">Binds 1 FMN per subunit.</text>
</comment>
<dbReference type="SUPFAM" id="SSF52507">
    <property type="entry name" value="Homo-oligomeric flavin-containing Cys decarboxylases, HFCD"/>
    <property type="match status" value="1"/>
</dbReference>
<feature type="region of interest" description="Phosphopantothenate--cysteine ligase" evidence="3">
    <location>
        <begin position="200"/>
        <end position="407"/>
    </location>
</feature>
<dbReference type="RefSeq" id="WP_103371110.1">
    <property type="nucleotide sequence ID" value="NZ_CBCRVO010000001.1"/>
</dbReference>
<comment type="similarity">
    <text evidence="3 4">In the C-terminal section; belongs to the PPC synthetase family.</text>
</comment>
<comment type="function">
    <text evidence="3">Catalyzes two sequential steps in the biosynthesis of coenzyme A. In the first step cysteine is conjugated to 4'-phosphopantothenate to form 4-phosphopantothenoylcysteine. In the second step the latter compound is decarboxylated to form 4'-phosphopantotheine.</text>
</comment>
<dbReference type="GO" id="GO:0071513">
    <property type="term" value="C:phosphopantothenoylcysteine decarboxylase complex"/>
    <property type="evidence" value="ECO:0007669"/>
    <property type="project" value="TreeGrafter"/>
</dbReference>
<comment type="catalytic activity">
    <reaction evidence="3 4">
        <text>(R)-4'-phosphopantothenate + L-cysteine + CTP = N-[(R)-4-phosphopantothenoyl]-L-cysteine + CMP + diphosphate + H(+)</text>
        <dbReference type="Rhea" id="RHEA:19397"/>
        <dbReference type="ChEBI" id="CHEBI:10986"/>
        <dbReference type="ChEBI" id="CHEBI:15378"/>
        <dbReference type="ChEBI" id="CHEBI:33019"/>
        <dbReference type="ChEBI" id="CHEBI:35235"/>
        <dbReference type="ChEBI" id="CHEBI:37563"/>
        <dbReference type="ChEBI" id="CHEBI:59458"/>
        <dbReference type="ChEBI" id="CHEBI:60377"/>
        <dbReference type="EC" id="6.3.2.5"/>
    </reaction>
</comment>
<comment type="pathway">
    <text evidence="3 4">Cofactor biosynthesis; coenzyme A biosynthesis; CoA from (R)-pantothenate: step 2/5.</text>
</comment>
<comment type="cofactor">
    <cofactor evidence="3">
        <name>Mg(2+)</name>
        <dbReference type="ChEBI" id="CHEBI:18420"/>
    </cofactor>
</comment>
<dbReference type="InterPro" id="IPR005252">
    <property type="entry name" value="CoaBC"/>
</dbReference>
<keyword evidence="2 3" id="KW-0456">Lyase</keyword>
<dbReference type="InterPro" id="IPR036551">
    <property type="entry name" value="Flavin_trans-like"/>
</dbReference>